<accession>A0A970B739</accession>
<evidence type="ECO:0000313" key="2">
    <source>
        <dbReference type="Proteomes" id="UP000653472"/>
    </source>
</evidence>
<name>A0A970B739_9GAMM</name>
<organism evidence="1 2">
    <name type="scientific">Solimonas marina</name>
    <dbReference type="NCBI Taxonomy" id="2714601"/>
    <lineage>
        <taxon>Bacteria</taxon>
        <taxon>Pseudomonadati</taxon>
        <taxon>Pseudomonadota</taxon>
        <taxon>Gammaproteobacteria</taxon>
        <taxon>Nevskiales</taxon>
        <taxon>Nevskiaceae</taxon>
        <taxon>Solimonas</taxon>
    </lineage>
</organism>
<reference evidence="1" key="1">
    <citation type="submission" date="2020-03" db="EMBL/GenBank/DDBJ databases">
        <title>Solimonas marina sp. nov., isolated from deep seawater of the Pacific Ocean.</title>
        <authorList>
            <person name="Liu X."/>
            <person name="Lai Q."/>
            <person name="Sun F."/>
            <person name="Gai Y."/>
            <person name="Li G."/>
            <person name="Shao Z."/>
        </authorList>
    </citation>
    <scope>NUCLEOTIDE SEQUENCE</scope>
    <source>
        <strain evidence="1">C16B3</strain>
    </source>
</reference>
<dbReference type="AlphaFoldDB" id="A0A970B739"/>
<sequence>MDRQAALCRILHVAELQRECGLTMRDVLTQVQYLQWREHFEADDLLLLVEREPALVTQWQAYSEDKRTAGGWYLQHDVLGRLDRMASRERWPTPAQATAHYIVRELDFWAGLGG</sequence>
<comment type="caution">
    <text evidence="1">The sequence shown here is derived from an EMBL/GenBank/DDBJ whole genome shotgun (WGS) entry which is preliminary data.</text>
</comment>
<dbReference type="Proteomes" id="UP000653472">
    <property type="component" value="Unassembled WGS sequence"/>
</dbReference>
<protein>
    <submittedName>
        <fullName evidence="1">Uncharacterized protein</fullName>
    </submittedName>
</protein>
<dbReference type="RefSeq" id="WP_168146076.1">
    <property type="nucleotide sequence ID" value="NZ_JAAVXB010000001.1"/>
</dbReference>
<proteinExistence type="predicted"/>
<evidence type="ECO:0000313" key="1">
    <source>
        <dbReference type="EMBL" id="NKF20814.1"/>
    </source>
</evidence>
<dbReference type="EMBL" id="JAAVXB010000001">
    <property type="protein sequence ID" value="NKF20814.1"/>
    <property type="molecule type" value="Genomic_DNA"/>
</dbReference>
<gene>
    <name evidence="1" type="ORF">G7Y82_00700</name>
</gene>
<keyword evidence="2" id="KW-1185">Reference proteome</keyword>